<evidence type="ECO:0000313" key="2">
    <source>
        <dbReference type="EMBL" id="ODM87227.1"/>
    </source>
</evidence>
<evidence type="ECO:0000313" key="3">
    <source>
        <dbReference type="Proteomes" id="UP000094527"/>
    </source>
</evidence>
<feature type="non-terminal residue" evidence="2">
    <location>
        <position position="1"/>
    </location>
</feature>
<accession>A0A1D2M2N0</accession>
<feature type="region of interest" description="Disordered" evidence="1">
    <location>
        <begin position="96"/>
        <end position="120"/>
    </location>
</feature>
<dbReference type="OrthoDB" id="6781944at2759"/>
<comment type="caution">
    <text evidence="2">The sequence shown here is derived from an EMBL/GenBank/DDBJ whole genome shotgun (WGS) entry which is preliminary data.</text>
</comment>
<gene>
    <name evidence="2" type="ORF">Ocin01_19455</name>
</gene>
<dbReference type="Proteomes" id="UP000094527">
    <property type="component" value="Unassembled WGS sequence"/>
</dbReference>
<organism evidence="2 3">
    <name type="scientific">Orchesella cincta</name>
    <name type="common">Springtail</name>
    <name type="synonym">Podura cincta</name>
    <dbReference type="NCBI Taxonomy" id="48709"/>
    <lineage>
        <taxon>Eukaryota</taxon>
        <taxon>Metazoa</taxon>
        <taxon>Ecdysozoa</taxon>
        <taxon>Arthropoda</taxon>
        <taxon>Hexapoda</taxon>
        <taxon>Collembola</taxon>
        <taxon>Entomobryomorpha</taxon>
        <taxon>Entomobryoidea</taxon>
        <taxon>Orchesellidae</taxon>
        <taxon>Orchesellinae</taxon>
        <taxon>Orchesella</taxon>
    </lineage>
</organism>
<protein>
    <submittedName>
        <fullName evidence="2">Uncharacterized protein</fullName>
    </submittedName>
</protein>
<reference evidence="2 3" key="1">
    <citation type="journal article" date="2016" name="Genome Biol. Evol.">
        <title>Gene Family Evolution Reflects Adaptation to Soil Environmental Stressors in the Genome of the Collembolan Orchesella cincta.</title>
        <authorList>
            <person name="Faddeeva-Vakhrusheva A."/>
            <person name="Derks M.F."/>
            <person name="Anvar S.Y."/>
            <person name="Agamennone V."/>
            <person name="Suring W."/>
            <person name="Smit S."/>
            <person name="van Straalen N.M."/>
            <person name="Roelofs D."/>
        </authorList>
    </citation>
    <scope>NUCLEOTIDE SEQUENCE [LARGE SCALE GENOMIC DNA]</scope>
    <source>
        <tissue evidence="2">Mixed pool</tissue>
    </source>
</reference>
<keyword evidence="3" id="KW-1185">Reference proteome</keyword>
<sequence>RLDAETEDNGLYDKKQTREQQQPIIIIILFEWRDGEHTSTTTHCHRKGYRLQGRDQFVRILLDSGSQATMITEKCANALGLKRQHSRAYQVAPLDRREGKFKSSSTPLSTSEHSNTCISIPQGDRHSPKYNCDRQPWTHLKDSNSRSSYYEPGPVDILLGADYTAAVMREGQRNEYNIRVGLCGRVNIECGHIVQANHTQCELEKLVQKFWELEQIPDVQHLTPAEQFCEEHVRDSIQSDNSGRFIVQLPVNPKIVQLGAR</sequence>
<dbReference type="Gene3D" id="2.40.70.10">
    <property type="entry name" value="Acid Proteases"/>
    <property type="match status" value="1"/>
</dbReference>
<dbReference type="EMBL" id="LJIJ01005847">
    <property type="protein sequence ID" value="ODM87227.1"/>
    <property type="molecule type" value="Genomic_DNA"/>
</dbReference>
<dbReference type="STRING" id="48709.A0A1D2M2N0"/>
<proteinExistence type="predicted"/>
<dbReference type="InterPro" id="IPR021109">
    <property type="entry name" value="Peptidase_aspartic_dom_sf"/>
</dbReference>
<feature type="compositionally biased region" description="Low complexity" evidence="1">
    <location>
        <begin position="103"/>
        <end position="114"/>
    </location>
</feature>
<evidence type="ECO:0000256" key="1">
    <source>
        <dbReference type="SAM" id="MobiDB-lite"/>
    </source>
</evidence>
<dbReference type="AlphaFoldDB" id="A0A1D2M2N0"/>
<name>A0A1D2M2N0_ORCCI</name>